<dbReference type="Gene3D" id="3.10.20.90">
    <property type="entry name" value="Phosphatidylinositol 3-kinase Catalytic Subunit, Chain A, domain 1"/>
    <property type="match status" value="1"/>
</dbReference>
<dbReference type="GO" id="GO:0043161">
    <property type="term" value="P:proteasome-mediated ubiquitin-dependent protein catabolic process"/>
    <property type="evidence" value="ECO:0007669"/>
    <property type="project" value="TreeGrafter"/>
</dbReference>
<dbReference type="EMBL" id="NCKU01005291">
    <property type="protein sequence ID" value="RWS04754.1"/>
    <property type="molecule type" value="Genomic_DNA"/>
</dbReference>
<dbReference type="PANTHER" id="PTHR23322">
    <property type="entry name" value="FAS-ASSOCIATED PROTEIN"/>
    <property type="match status" value="1"/>
</dbReference>
<dbReference type="CDD" id="cd01773">
    <property type="entry name" value="UBX_UBXN7"/>
    <property type="match status" value="1"/>
</dbReference>
<organism evidence="4 5">
    <name type="scientific">Dinothrombium tinctorium</name>
    <dbReference type="NCBI Taxonomy" id="1965070"/>
    <lineage>
        <taxon>Eukaryota</taxon>
        <taxon>Metazoa</taxon>
        <taxon>Ecdysozoa</taxon>
        <taxon>Arthropoda</taxon>
        <taxon>Chelicerata</taxon>
        <taxon>Arachnida</taxon>
        <taxon>Acari</taxon>
        <taxon>Acariformes</taxon>
        <taxon>Trombidiformes</taxon>
        <taxon>Prostigmata</taxon>
        <taxon>Anystina</taxon>
        <taxon>Parasitengona</taxon>
        <taxon>Trombidioidea</taxon>
        <taxon>Trombidiidae</taxon>
        <taxon>Dinothrombium</taxon>
    </lineage>
</organism>
<dbReference type="InterPro" id="IPR006577">
    <property type="entry name" value="UAS"/>
</dbReference>
<keyword evidence="1" id="KW-0597">Phosphoprotein</keyword>
<dbReference type="PANTHER" id="PTHR23322:SF6">
    <property type="entry name" value="UBX DOMAIN-CONTAINING PROTEIN 7"/>
    <property type="match status" value="1"/>
</dbReference>
<dbReference type="Gene3D" id="3.40.30.10">
    <property type="entry name" value="Glutaredoxin"/>
    <property type="match status" value="1"/>
</dbReference>
<dbReference type="SUPFAM" id="SSF46934">
    <property type="entry name" value="UBA-like"/>
    <property type="match status" value="1"/>
</dbReference>
<dbReference type="Pfam" id="PF13899">
    <property type="entry name" value="Thioredoxin_7"/>
    <property type="match status" value="1"/>
</dbReference>
<dbReference type="CDD" id="cd14345">
    <property type="entry name" value="UBA_UBXD7"/>
    <property type="match status" value="1"/>
</dbReference>
<dbReference type="CDD" id="cd02958">
    <property type="entry name" value="UAS"/>
    <property type="match status" value="1"/>
</dbReference>
<protein>
    <submittedName>
        <fullName evidence="4">UBX domain-containing protein 7-like protein</fullName>
    </submittedName>
</protein>
<feature type="compositionally biased region" description="Polar residues" evidence="2">
    <location>
        <begin position="68"/>
        <end position="89"/>
    </location>
</feature>
<dbReference type="PROSITE" id="PS50033">
    <property type="entry name" value="UBX"/>
    <property type="match status" value="1"/>
</dbReference>
<dbReference type="InterPro" id="IPR001012">
    <property type="entry name" value="UBX_dom"/>
</dbReference>
<dbReference type="SUPFAM" id="SSF54236">
    <property type="entry name" value="Ubiquitin-like"/>
    <property type="match status" value="1"/>
</dbReference>
<evidence type="ECO:0000259" key="3">
    <source>
        <dbReference type="PROSITE" id="PS50033"/>
    </source>
</evidence>
<feature type="domain" description="UBX" evidence="3">
    <location>
        <begin position="400"/>
        <end position="477"/>
    </location>
</feature>
<feature type="compositionally biased region" description="Basic and acidic residues" evidence="2">
    <location>
        <begin position="332"/>
        <end position="341"/>
    </location>
</feature>
<dbReference type="SMART" id="SM00166">
    <property type="entry name" value="UBX"/>
    <property type="match status" value="1"/>
</dbReference>
<evidence type="ECO:0000313" key="4">
    <source>
        <dbReference type="EMBL" id="RWS04754.1"/>
    </source>
</evidence>
<dbReference type="InterPro" id="IPR050730">
    <property type="entry name" value="UBX_domain-protein"/>
</dbReference>
<evidence type="ECO:0000256" key="2">
    <source>
        <dbReference type="SAM" id="MobiDB-lite"/>
    </source>
</evidence>
<dbReference type="STRING" id="1965070.A0A443QNY9"/>
<feature type="region of interest" description="Disordered" evidence="2">
    <location>
        <begin position="68"/>
        <end position="90"/>
    </location>
</feature>
<dbReference type="GO" id="GO:0005634">
    <property type="term" value="C:nucleus"/>
    <property type="evidence" value="ECO:0007669"/>
    <property type="project" value="TreeGrafter"/>
</dbReference>
<sequence>MSESGDKDEITAIQREAAVEQFCLVTGVNEETAKNTLEACNWNIELAVNMHVDSIECLDPVQVAPNFEPSNHPTASSSRSSATVENSSEVRAPIPPVRQVLVEDGYNPNFRVRSNPQSVFDAFRDFQAEARWQEELQRENDHSGESVRFMRSKRRTLEDLFRPPLDLLFRGSMDLAREEGSKQNKWLMVNIQNVQEFSCQVLNRDVWSNPAVKSIISEHFIFWQVYHDSSEGQRYMQFYNVHQFPYVAILDPRTGEKLRSWNTLDSLTFCELITEFLAEHPSPNGSTPNPQPERPYLLQNNEEKNPYEESEEMQLKAAIAASLADSSQHNHKSNEATRESNIEFESDEFETFDSDTEDSTFSKNHFKENSKSDTKLENKNKTTDENKKTSDCWKNYLGSSTDKTSELIIRFPDGKREQMSFPADSQLKALLLYVSSNGYDMNEYDLITNFPKRNLKELSSSETLSAVGLFPRETVFVQHKS</sequence>
<reference evidence="4 5" key="1">
    <citation type="journal article" date="2018" name="Gigascience">
        <title>Genomes of trombidid mites reveal novel predicted allergens and laterally-transferred genes associated with secondary metabolism.</title>
        <authorList>
            <person name="Dong X."/>
            <person name="Chaisiri K."/>
            <person name="Xia D."/>
            <person name="Armstrong S.D."/>
            <person name="Fang Y."/>
            <person name="Donnelly M.J."/>
            <person name="Kadowaki T."/>
            <person name="McGarry J.W."/>
            <person name="Darby A.C."/>
            <person name="Makepeace B.L."/>
        </authorList>
    </citation>
    <scope>NUCLEOTIDE SEQUENCE [LARGE SCALE GENOMIC DNA]</scope>
    <source>
        <strain evidence="4">UoL-WK</strain>
    </source>
</reference>
<feature type="compositionally biased region" description="Acidic residues" evidence="2">
    <location>
        <begin position="342"/>
        <end position="358"/>
    </location>
</feature>
<evidence type="ECO:0000313" key="5">
    <source>
        <dbReference type="Proteomes" id="UP000285301"/>
    </source>
</evidence>
<dbReference type="InterPro" id="IPR036249">
    <property type="entry name" value="Thioredoxin-like_sf"/>
</dbReference>
<keyword evidence="5" id="KW-1185">Reference proteome</keyword>
<dbReference type="GO" id="GO:0043130">
    <property type="term" value="F:ubiquitin binding"/>
    <property type="evidence" value="ECO:0007669"/>
    <property type="project" value="TreeGrafter"/>
</dbReference>
<name>A0A443QNY9_9ACAR</name>
<dbReference type="OrthoDB" id="270602at2759"/>
<proteinExistence type="predicted"/>
<accession>A0A443QNY9</accession>
<dbReference type="Proteomes" id="UP000285301">
    <property type="component" value="Unassembled WGS sequence"/>
</dbReference>
<dbReference type="InterPro" id="IPR009060">
    <property type="entry name" value="UBA-like_sf"/>
</dbReference>
<dbReference type="AlphaFoldDB" id="A0A443QNY9"/>
<dbReference type="FunFam" id="3.40.30.10:FF:000079">
    <property type="entry name" value="UBX domain-containing protein 7"/>
    <property type="match status" value="1"/>
</dbReference>
<dbReference type="Gene3D" id="1.10.8.10">
    <property type="entry name" value="DNA helicase RuvA subunit, C-terminal domain"/>
    <property type="match status" value="1"/>
</dbReference>
<gene>
    <name evidence="4" type="ORF">B4U79_11725</name>
</gene>
<comment type="caution">
    <text evidence="4">The sequence shown here is derived from an EMBL/GenBank/DDBJ whole genome shotgun (WGS) entry which is preliminary data.</text>
</comment>
<dbReference type="SUPFAM" id="SSF52833">
    <property type="entry name" value="Thioredoxin-like"/>
    <property type="match status" value="1"/>
</dbReference>
<dbReference type="InterPro" id="IPR029071">
    <property type="entry name" value="Ubiquitin-like_domsf"/>
</dbReference>
<dbReference type="Pfam" id="PF00789">
    <property type="entry name" value="UBX"/>
    <property type="match status" value="1"/>
</dbReference>
<dbReference type="Pfam" id="PF14555">
    <property type="entry name" value="UBA_4"/>
    <property type="match status" value="1"/>
</dbReference>
<feature type="region of interest" description="Disordered" evidence="2">
    <location>
        <begin position="321"/>
        <end position="388"/>
    </location>
</feature>
<evidence type="ECO:0000256" key="1">
    <source>
        <dbReference type="ARBA" id="ARBA00022553"/>
    </source>
</evidence>
<dbReference type="SMART" id="SM00594">
    <property type="entry name" value="UAS"/>
    <property type="match status" value="1"/>
</dbReference>
<feature type="compositionally biased region" description="Basic and acidic residues" evidence="2">
    <location>
        <begin position="365"/>
        <end position="388"/>
    </location>
</feature>